<comment type="similarity">
    <text evidence="2">Belongs to the plexin family.</text>
</comment>
<comment type="subcellular location">
    <subcellularLocation>
        <location evidence="1">Cell membrane</location>
        <topology evidence="1">Single-pass type I membrane protein</topology>
    </subcellularLocation>
</comment>
<dbReference type="SUPFAM" id="SSF103575">
    <property type="entry name" value="Plexin repeat"/>
    <property type="match status" value="1"/>
</dbReference>
<comment type="caution">
    <text evidence="24">The sequence shown here is derived from an EMBL/GenBank/DDBJ whole genome shotgun (WGS) entry which is preliminary data.</text>
</comment>
<dbReference type="Pfam" id="PF01981">
    <property type="entry name" value="PTH2"/>
    <property type="match status" value="1"/>
</dbReference>
<evidence type="ECO:0000256" key="11">
    <source>
        <dbReference type="ARBA" id="ARBA00023054"/>
    </source>
</evidence>
<name>A0A7J6CXM1_9TELE</name>
<dbReference type="SUPFAM" id="SSF46934">
    <property type="entry name" value="UBA-like"/>
    <property type="match status" value="1"/>
</dbReference>
<evidence type="ECO:0000256" key="13">
    <source>
        <dbReference type="ARBA" id="ARBA00023157"/>
    </source>
</evidence>
<evidence type="ECO:0000256" key="17">
    <source>
        <dbReference type="ARBA" id="ARBA00048707"/>
    </source>
</evidence>
<evidence type="ECO:0000256" key="18">
    <source>
        <dbReference type="ARBA" id="ARBA00057668"/>
    </source>
</evidence>
<dbReference type="EC" id="3.1.1.29" evidence="3"/>
<evidence type="ECO:0000256" key="3">
    <source>
        <dbReference type="ARBA" id="ARBA00013260"/>
    </source>
</evidence>
<keyword evidence="10 21" id="KW-1133">Transmembrane helix</keyword>
<evidence type="ECO:0000256" key="16">
    <source>
        <dbReference type="ARBA" id="ARBA00038050"/>
    </source>
</evidence>
<evidence type="ECO:0000256" key="5">
    <source>
        <dbReference type="ARBA" id="ARBA00022553"/>
    </source>
</evidence>
<dbReference type="SUPFAM" id="SSF102462">
    <property type="entry name" value="Peptidyl-tRNA hydrolase II"/>
    <property type="match status" value="1"/>
</dbReference>
<comment type="function">
    <text evidence="18">Receptor for SEMA4D. Plays a role in GABAergic synapse development. Mediates SEMA4A- and SEMA4D-dependent inhibitory synapse development. Plays a role in RHOA activation and subsequent changes of the actin cytoskeleton. Plays a role in axon guidance, invasive growth and cell migration.</text>
</comment>
<evidence type="ECO:0000256" key="12">
    <source>
        <dbReference type="ARBA" id="ARBA00023136"/>
    </source>
</evidence>
<dbReference type="EMBL" id="JAAMOB010000006">
    <property type="protein sequence ID" value="KAF4112077.1"/>
    <property type="molecule type" value="Genomic_DNA"/>
</dbReference>
<dbReference type="PROSITE" id="PS51004">
    <property type="entry name" value="SEMA"/>
    <property type="match status" value="1"/>
</dbReference>
<dbReference type="Gene3D" id="1.10.506.10">
    <property type="entry name" value="GTPase Activation - p120gap, domain 1"/>
    <property type="match status" value="2"/>
</dbReference>
<evidence type="ECO:0000313" key="25">
    <source>
        <dbReference type="Proteomes" id="UP000579812"/>
    </source>
</evidence>
<dbReference type="Gene3D" id="2.130.10.10">
    <property type="entry name" value="YVTN repeat-like/Quinoprotein amine dehydrogenase"/>
    <property type="match status" value="1"/>
</dbReference>
<evidence type="ECO:0000256" key="7">
    <source>
        <dbReference type="ARBA" id="ARBA00022729"/>
    </source>
</evidence>
<keyword evidence="9" id="KW-0378">Hydrolase</keyword>
<dbReference type="PANTHER" id="PTHR22625:SF36">
    <property type="entry name" value="PLEXIN-B1"/>
    <property type="match status" value="1"/>
</dbReference>
<dbReference type="GO" id="GO:0048675">
    <property type="term" value="P:axon extension"/>
    <property type="evidence" value="ECO:0007669"/>
    <property type="project" value="TreeGrafter"/>
</dbReference>
<evidence type="ECO:0000256" key="1">
    <source>
        <dbReference type="ARBA" id="ARBA00004251"/>
    </source>
</evidence>
<accession>A0A7J6CXM1</accession>
<evidence type="ECO:0000256" key="21">
    <source>
        <dbReference type="SAM" id="Phobius"/>
    </source>
</evidence>
<dbReference type="FunFam" id="3.40.1490.10:FF:000002">
    <property type="entry name" value="Peptidyl-tRNA hydrolase 2, mitochondrial"/>
    <property type="match status" value="1"/>
</dbReference>
<keyword evidence="5" id="KW-0597">Phosphoprotein</keyword>
<dbReference type="FunFam" id="2.60.40.10:FF:000705">
    <property type="entry name" value="Plexin B1"/>
    <property type="match status" value="1"/>
</dbReference>
<sequence>MPPGMVCVFSSLFSILCCCMVTQSSASSNHHPTFLRNDTYFEHLALHPDPKLGRVYLGARDRLYQLSSDLQLEAEEETGPVIDSRDCLPPISDTNCPQAKWTNNHNKLLLVDPYSQELISCGSVYQGICQKRSLDAVGKVLFSAERPVDTQYVAANDPNVSTVGLVALTRGRGKQQPVLFVGRGYTNSQPPISTRNLVMEPVFSYEETSKLAVAGRLSEYDHHFVTSFTHRSYVYFMFYRRDLQSPSREYRTYVSRMCLDDAAYYSYVEVPLSCRSAGGKNYNLLQALHVGLPKLGKAMGIESPTATEQEVLLGVFSSHFASSSRPNEESAVCVFSLDEVDKHINATRDLCYTEMGRADGKEVAYIEYEVKSNCANLPENTLDAYPCGSDHTPSPMASRVLVEAEPIFDSPSVRLTAVAVSVRQEHTIAFLGDSQGNLHKVFLGPKGEVEEYAVISIHPSAPISRELRLDHQEKHLYILTSNMLEKRPVAECEKHLDCQSCLLAHDPYCGWCVLEGKCGLRSECVRGDQNDQWLWSFDIEQQCLSVTFLNPSNISREERRNISLSIPGLPSLERGEYYSCVFQDMSSLAVVTESGVTCSSPHVYTLPSVPPGQDFFTVTLSLRFHDVVVTSREFTFYDCTAVKQLAGSMPCHGCVQSRWGCNWCVNQHMCTHKAVCDEGLIIYNENWKSLPTLPPATKASRAAFLTLPVTTHKVPETMAHTKPPTTATAITETITSVLESLTTPAPVKPTPSTKISSTFKPSAAPTSAFLPSSTAETTLQPASTLSLLDEILSEKELLVTDIDSVVLRETDTDVVTLASLEVVVKTEFPSVIEAADEQRISLPSSSAETELPPLMEPVTHDSLLTSTPHNLAETLNLINETQTTVLPSNLEPNMSDSETNDFLPMSERVSPTVPSENRIITDREVAHLAPEETEEVDQLENDNATFSAATVLSGDGESDSDPPVYLHLQSTDIDADYQYDSADLPADEGTFVNWGASACPCVEKIQGSSLLPVLTQRKISLLARNLHLYQDKELAYECVLVIEGQTVVVDADVTLNEANPLLFDITCHAHQYSYADPVREYNAMVYVKRKDTFHIDSTDLYVTLYNCSVGHLDCSRCHTADQKYNCVWCGASCVYRESCSKHIEKNCPAPLIHLVEPLSGLVEGGITLTVSGSNLGQKAQDILQSVTVAGVPCTVIPHLYEISSRIICTTTPSGEEKSGHVSVKVSGGGFGLSSQRFSYQDPKLIEVSPQRGPQAGGTTLTITGRKLLTGRVTDISVLLGNVPCSLISSIQEETIKCLTGSSNRTGEHRVTVRYGNTERYLHGKGYYYTPDPNITHAMPSKSFIGGGRVINVFGQNLDVVQKPQMRVTVVLSDSVYPLRRRRRRRKRSVTDVEIQFEEDCEVKTSSLLFCRTPGVDAQVVGGHMLVEFLLDNLHFDFNSVSQSHFTYEPNPTLHPLNHREPTKPYRYKPGSVISVEGENLDLAIFKEEVVALIGEGVCTVKTLTHNHLYCEPPPQQPPLSLRHGRKREGAEAFPEFIVHMGNLNFSLGQVQYDSPSHSIFPLVAQIGVGAVASLVALIVLIIVFIYRRKSKQALRDYKKVQIQLENLETSVRDRCKKEFTDLMTEMMDVTSDLVGSGIPFLEYRMYAERIFFPGHRESPLRRDLDVQECRRATVEQGLIQLSNLLNSKLFLTKFIHTLESQRTFSPRDRGYVASLLTVALHSKLEYFTDILKTLLNDLVEQYIAKNPKLMLRRTETVVEKLLTNWISICLYSFLRHSAGESLYMLFRAIKHQVDKGPVDAVTGKAKYTLNDNRLLREDLEYHTLTVNVLMQGIGVNEAQPEKILDQVYKGTSYSHRPHADSVDLEWRSGVAGHLILSDEDLTSVVQGNWKRLNTLQHYKVPDGATVALVPRHSKHIHHDTHDYIAGEKTPMLEDADEGGVRMWHLVKASEEPELPKHRRGSLKERERAKTIPEIYLTRLLSMKGTLQKFVDDLFTVILSTSQPVPLAIKYFFDLLDDQAVRHGITDSETIHIWKTNSLPLRFWINIVKNPQFIFDVQVSDNVDAVLSVIAQTFMDSCTTTEHKLGRDSPINKLLYARDIPRYKQMVERYYADIKQTISASDQEMNSALAELSRNYSGELNYLVALHELYKYINKYYDQIITALEEDTTAQKMQLGYRLQQIAAAVENKCSKAEMESQQEVNPVFLQQLRELDIPEEAAKQALLHTQNVSAEEAAMYYFNKLENEEEGDEDMMFKMVFVVNMELSMGVGKVAAQVGHAAVGLYQALQEKNSWREMAWRWDHAGAKKIVLQGTNMAHLLELQALAMSLSLPTKLVQDAGHTQVEPGSCTVLAIIGEEEMAFEFQLRWKDAIGLLMCVMWYSSAPSEECFTAAIRSP</sequence>
<gene>
    <name evidence="24" type="ORF">G5714_006872</name>
</gene>
<dbReference type="FunFam" id="2.60.40.10:FF:000203">
    <property type="entry name" value="Plexin B2"/>
    <property type="match status" value="1"/>
</dbReference>
<evidence type="ECO:0000256" key="8">
    <source>
        <dbReference type="ARBA" id="ARBA00022737"/>
    </source>
</evidence>
<dbReference type="SUPFAM" id="SSF81296">
    <property type="entry name" value="E set domains"/>
    <property type="match status" value="3"/>
</dbReference>
<dbReference type="FunFam" id="1.10.506.10:FF:000012">
    <property type="entry name" value="Plexin B1"/>
    <property type="match status" value="1"/>
</dbReference>
<evidence type="ECO:0000256" key="19">
    <source>
        <dbReference type="ARBA" id="ARBA00070678"/>
    </source>
</evidence>
<evidence type="ECO:0000259" key="23">
    <source>
        <dbReference type="PROSITE" id="PS51004"/>
    </source>
</evidence>
<dbReference type="InterPro" id="IPR002909">
    <property type="entry name" value="IPT_dom"/>
</dbReference>
<dbReference type="GO" id="GO:0007162">
    <property type="term" value="P:negative regulation of cell adhesion"/>
    <property type="evidence" value="ECO:0007669"/>
    <property type="project" value="TreeGrafter"/>
</dbReference>
<dbReference type="FunFam" id="2.60.40.10:FF:000131">
    <property type="entry name" value="Plexin A2"/>
    <property type="match status" value="1"/>
</dbReference>
<dbReference type="InterPro" id="IPR008936">
    <property type="entry name" value="Rho_GTPase_activation_prot"/>
</dbReference>
<dbReference type="GO" id="GO:0005886">
    <property type="term" value="C:plasma membrane"/>
    <property type="evidence" value="ECO:0007669"/>
    <property type="project" value="UniProtKB-SubCell"/>
</dbReference>
<dbReference type="GO" id="GO:0008360">
    <property type="term" value="P:regulation of cell shape"/>
    <property type="evidence" value="ECO:0007669"/>
    <property type="project" value="UniProtKB-ARBA"/>
</dbReference>
<dbReference type="PANTHER" id="PTHR22625">
    <property type="entry name" value="PLEXIN"/>
    <property type="match status" value="1"/>
</dbReference>
<proteinExistence type="inferred from homology"/>
<keyword evidence="8" id="KW-0677">Repeat</keyword>
<keyword evidence="7 22" id="KW-0732">Signal</keyword>
<dbReference type="Pfam" id="PF24479">
    <property type="entry name" value="PSI_PlexinA-B"/>
    <property type="match status" value="1"/>
</dbReference>
<dbReference type="Pfam" id="PF18020">
    <property type="entry name" value="TIG_2"/>
    <property type="match status" value="1"/>
</dbReference>
<organism evidence="24 25">
    <name type="scientific">Onychostoma macrolepis</name>
    <dbReference type="NCBI Taxonomy" id="369639"/>
    <lineage>
        <taxon>Eukaryota</taxon>
        <taxon>Metazoa</taxon>
        <taxon>Chordata</taxon>
        <taxon>Craniata</taxon>
        <taxon>Vertebrata</taxon>
        <taxon>Euteleostomi</taxon>
        <taxon>Actinopterygii</taxon>
        <taxon>Neopterygii</taxon>
        <taxon>Teleostei</taxon>
        <taxon>Ostariophysi</taxon>
        <taxon>Cypriniformes</taxon>
        <taxon>Cyprinidae</taxon>
        <taxon>Acrossocheilinae</taxon>
        <taxon>Onychostoma</taxon>
    </lineage>
</organism>
<dbReference type="InterPro" id="IPR009060">
    <property type="entry name" value="UBA-like_sf"/>
</dbReference>
<dbReference type="SMART" id="SM00630">
    <property type="entry name" value="Sema"/>
    <property type="match status" value="1"/>
</dbReference>
<dbReference type="Pfam" id="PF08337">
    <property type="entry name" value="Plexin_cytopl"/>
    <property type="match status" value="1"/>
</dbReference>
<feature type="domain" description="Sema" evidence="23">
    <location>
        <begin position="20"/>
        <end position="489"/>
    </location>
</feature>
<evidence type="ECO:0000256" key="20">
    <source>
        <dbReference type="PROSITE-ProRule" id="PRU00352"/>
    </source>
</evidence>
<dbReference type="SUPFAM" id="SSF48350">
    <property type="entry name" value="GTPase activation domain, GAP"/>
    <property type="match status" value="1"/>
</dbReference>
<dbReference type="Proteomes" id="UP000579812">
    <property type="component" value="Unassembled WGS sequence"/>
</dbReference>
<dbReference type="InterPro" id="IPR001627">
    <property type="entry name" value="Semap_dom"/>
</dbReference>
<evidence type="ECO:0000256" key="14">
    <source>
        <dbReference type="ARBA" id="ARBA00023170"/>
    </source>
</evidence>
<comment type="similarity">
    <text evidence="16">Belongs to the PTH2 family.</text>
</comment>
<evidence type="ECO:0000256" key="22">
    <source>
        <dbReference type="SAM" id="SignalP"/>
    </source>
</evidence>
<feature type="signal peptide" evidence="22">
    <location>
        <begin position="1"/>
        <end position="26"/>
    </location>
</feature>
<evidence type="ECO:0000256" key="4">
    <source>
        <dbReference type="ARBA" id="ARBA00022475"/>
    </source>
</evidence>
<dbReference type="Pfam" id="PF24317">
    <property type="entry name" value="PSI_Plexin-B"/>
    <property type="match status" value="1"/>
</dbReference>
<keyword evidence="11" id="KW-0175">Coiled coil</keyword>
<dbReference type="InterPro" id="IPR015943">
    <property type="entry name" value="WD40/YVTN_repeat-like_dom_sf"/>
</dbReference>
<keyword evidence="4" id="KW-1003">Cell membrane</keyword>
<dbReference type="InterPro" id="IPR013783">
    <property type="entry name" value="Ig-like_fold"/>
</dbReference>
<dbReference type="GO" id="GO:0002116">
    <property type="term" value="C:semaphorin receptor complex"/>
    <property type="evidence" value="ECO:0007669"/>
    <property type="project" value="UniProtKB-ARBA"/>
</dbReference>
<feature type="transmembrane region" description="Helical" evidence="21">
    <location>
        <begin position="1562"/>
        <end position="1586"/>
    </location>
</feature>
<dbReference type="Gene3D" id="3.40.1490.10">
    <property type="entry name" value="Bit1"/>
    <property type="match status" value="1"/>
</dbReference>
<dbReference type="InterPro" id="IPR023476">
    <property type="entry name" value="Pep_tRNA_hydro_II_dom_sf"/>
</dbReference>
<keyword evidence="6 21" id="KW-0812">Transmembrane</keyword>
<dbReference type="FunFam" id="1.10.506.10:FF:000010">
    <property type="entry name" value="Plexin B1"/>
    <property type="match status" value="1"/>
</dbReference>
<evidence type="ECO:0000256" key="6">
    <source>
        <dbReference type="ARBA" id="ARBA00022692"/>
    </source>
</evidence>
<dbReference type="SUPFAM" id="SSF101912">
    <property type="entry name" value="Sema domain"/>
    <property type="match status" value="1"/>
</dbReference>
<dbReference type="GO" id="GO:0004045">
    <property type="term" value="F:peptidyl-tRNA hydrolase activity"/>
    <property type="evidence" value="ECO:0007669"/>
    <property type="project" value="UniProtKB-EC"/>
</dbReference>
<dbReference type="SMART" id="SM00429">
    <property type="entry name" value="IPT"/>
    <property type="match status" value="3"/>
</dbReference>
<dbReference type="SMART" id="SM00423">
    <property type="entry name" value="PSI"/>
    <property type="match status" value="3"/>
</dbReference>
<dbReference type="Pfam" id="PF01437">
    <property type="entry name" value="PSI"/>
    <property type="match status" value="1"/>
</dbReference>
<dbReference type="Pfam" id="PF20170">
    <property type="entry name" value="Plexin_RBD"/>
    <property type="match status" value="1"/>
</dbReference>
<dbReference type="Gene3D" id="1.10.8.10">
    <property type="entry name" value="DNA helicase RuvA subunit, C-terminal domain"/>
    <property type="match status" value="1"/>
</dbReference>
<dbReference type="FunFam" id="2.130.10.10:FF:000126">
    <property type="entry name" value="Plexin B1"/>
    <property type="match status" value="1"/>
</dbReference>
<evidence type="ECO:0000256" key="10">
    <source>
        <dbReference type="ARBA" id="ARBA00022989"/>
    </source>
</evidence>
<dbReference type="Gene3D" id="2.60.40.10">
    <property type="entry name" value="Immunoglobulins"/>
    <property type="match status" value="3"/>
</dbReference>
<keyword evidence="13" id="KW-1015">Disulfide bond</keyword>
<dbReference type="Pfam" id="PF17960">
    <property type="entry name" value="TIG_plexin"/>
    <property type="match status" value="1"/>
</dbReference>
<dbReference type="GO" id="GO:0007411">
    <property type="term" value="P:axon guidance"/>
    <property type="evidence" value="ECO:0007669"/>
    <property type="project" value="UniProtKB-ARBA"/>
</dbReference>
<dbReference type="InterPro" id="IPR002833">
    <property type="entry name" value="PTH2"/>
</dbReference>
<dbReference type="InterPro" id="IPR057533">
    <property type="entry name" value="PSI_Plexin-B"/>
</dbReference>
<dbReference type="Pfam" id="PF01833">
    <property type="entry name" value="TIG"/>
    <property type="match status" value="3"/>
</dbReference>
<dbReference type="InterPro" id="IPR046800">
    <property type="entry name" value="Plexin_RBD"/>
</dbReference>
<keyword evidence="14" id="KW-0675">Receptor</keyword>
<keyword evidence="15" id="KW-0325">Glycoprotein</keyword>
<dbReference type="InterPro" id="IPR016201">
    <property type="entry name" value="PSI"/>
</dbReference>
<dbReference type="InterPro" id="IPR013548">
    <property type="entry name" value="Plexin_cytoplasmic_RasGAP_dom"/>
</dbReference>
<dbReference type="CDD" id="cd02430">
    <property type="entry name" value="PTH2"/>
    <property type="match status" value="1"/>
</dbReference>
<dbReference type="Gene3D" id="3.10.20.90">
    <property type="entry name" value="Phosphatidylinositol 3-kinase Catalytic Subunit, Chain A, domain 1"/>
    <property type="match status" value="1"/>
</dbReference>
<dbReference type="CDD" id="cd12793">
    <property type="entry name" value="RasGAP_plexin_B1"/>
    <property type="match status" value="1"/>
</dbReference>
<protein>
    <recommendedName>
        <fullName evidence="19">Plexin-B1</fullName>
        <ecNumber evidence="3">3.1.1.29</ecNumber>
    </recommendedName>
</protein>
<feature type="chain" id="PRO_5029728723" description="Plexin-B1" evidence="22">
    <location>
        <begin position="27"/>
        <end position="2394"/>
    </location>
</feature>
<dbReference type="InterPro" id="IPR036352">
    <property type="entry name" value="Semap_dom_sf"/>
</dbReference>
<feature type="transmembrane region" description="Helical" evidence="21">
    <location>
        <begin position="1757"/>
        <end position="1774"/>
    </location>
</feature>
<comment type="caution">
    <text evidence="20">Lacks conserved residue(s) required for the propagation of feature annotation.</text>
</comment>
<dbReference type="Pfam" id="PF01403">
    <property type="entry name" value="Sema"/>
    <property type="match status" value="1"/>
</dbReference>
<dbReference type="GO" id="GO:0030334">
    <property type="term" value="P:regulation of cell migration"/>
    <property type="evidence" value="ECO:0007669"/>
    <property type="project" value="TreeGrafter"/>
</dbReference>
<dbReference type="GO" id="GO:0050772">
    <property type="term" value="P:positive regulation of axonogenesis"/>
    <property type="evidence" value="ECO:0007669"/>
    <property type="project" value="TreeGrafter"/>
</dbReference>
<evidence type="ECO:0000256" key="9">
    <source>
        <dbReference type="ARBA" id="ARBA00022801"/>
    </source>
</evidence>
<evidence type="ECO:0000256" key="2">
    <source>
        <dbReference type="ARBA" id="ARBA00010297"/>
    </source>
</evidence>
<evidence type="ECO:0000313" key="24">
    <source>
        <dbReference type="EMBL" id="KAF4112077.1"/>
    </source>
</evidence>
<keyword evidence="25" id="KW-1185">Reference proteome</keyword>
<dbReference type="InterPro" id="IPR014756">
    <property type="entry name" value="Ig_E-set"/>
</dbReference>
<evidence type="ECO:0000256" key="15">
    <source>
        <dbReference type="ARBA" id="ARBA00023180"/>
    </source>
</evidence>
<dbReference type="InterPro" id="IPR041019">
    <property type="entry name" value="TIG1_plexin"/>
</dbReference>
<dbReference type="InterPro" id="IPR031148">
    <property type="entry name" value="Plexin"/>
</dbReference>
<dbReference type="InterPro" id="IPR002165">
    <property type="entry name" value="Plexin_repeat"/>
</dbReference>
<dbReference type="InterPro" id="IPR041362">
    <property type="entry name" value="TIG2_plexin"/>
</dbReference>
<dbReference type="NCBIfam" id="TIGR00283">
    <property type="entry name" value="arch_pth2"/>
    <property type="match status" value="1"/>
</dbReference>
<comment type="catalytic activity">
    <reaction evidence="17">
        <text>an N-acyl-L-alpha-aminoacyl-tRNA + H2O = an N-acyl-L-amino acid + a tRNA + H(+)</text>
        <dbReference type="Rhea" id="RHEA:54448"/>
        <dbReference type="Rhea" id="RHEA-COMP:10123"/>
        <dbReference type="Rhea" id="RHEA-COMP:13883"/>
        <dbReference type="ChEBI" id="CHEBI:15377"/>
        <dbReference type="ChEBI" id="CHEBI:15378"/>
        <dbReference type="ChEBI" id="CHEBI:59874"/>
        <dbReference type="ChEBI" id="CHEBI:78442"/>
        <dbReference type="ChEBI" id="CHEBI:138191"/>
        <dbReference type="EC" id="3.1.1.29"/>
    </reaction>
</comment>
<keyword evidence="12 21" id="KW-0472">Membrane</keyword>
<reference evidence="24 25" key="1">
    <citation type="submission" date="2020-04" db="EMBL/GenBank/DDBJ databases">
        <title>Chromosome-level genome assembly of a cyprinid fish Onychostoma macrolepis by integration of Nanopore Sequencing, Bionano and Hi-C technology.</title>
        <authorList>
            <person name="Wang D."/>
        </authorList>
    </citation>
    <scope>NUCLEOTIDE SEQUENCE [LARGE SCALE GENOMIC DNA]</scope>
    <source>
        <strain evidence="24">SWU-2019</strain>
        <tissue evidence="24">Muscle</tissue>
    </source>
</reference>
<dbReference type="GO" id="GO:0017154">
    <property type="term" value="F:semaphorin receptor activity"/>
    <property type="evidence" value="ECO:0007669"/>
    <property type="project" value="InterPro"/>
</dbReference>